<dbReference type="AlphaFoldDB" id="T2JUP4"/>
<dbReference type="Proteomes" id="UP000018130">
    <property type="component" value="Unassembled WGS sequence"/>
</dbReference>
<sequence length="35" mass="4047">METLKAKRNPHPQKGRYNQNAKGSNYGRQSMAMPR</sequence>
<proteinExistence type="predicted"/>
<name>T2JUP4_CROWT</name>
<dbReference type="EMBL" id="CAQN01000745">
    <property type="protein sequence ID" value="CCQ68337.1"/>
    <property type="molecule type" value="Genomic_DNA"/>
</dbReference>
<reference evidence="2 3" key="1">
    <citation type="submission" date="2013-01" db="EMBL/GenBank/DDBJ databases">
        <authorList>
            <person name="Bench S."/>
        </authorList>
    </citation>
    <scope>NUCLEOTIDE SEQUENCE [LARGE SCALE GENOMIC DNA]</scope>
    <source>
        <strain evidence="2 3">WH 0402</strain>
    </source>
</reference>
<evidence type="ECO:0000256" key="1">
    <source>
        <dbReference type="SAM" id="MobiDB-lite"/>
    </source>
</evidence>
<reference evidence="2 3" key="2">
    <citation type="submission" date="2013-09" db="EMBL/GenBank/DDBJ databases">
        <title>Whole genome comparison of six Crocosphaera watsonii strains with differing phenotypes.</title>
        <authorList>
            <person name="Bench S.R."/>
            <person name="Heller P."/>
            <person name="Frank I."/>
            <person name="Arciniega M."/>
            <person name="Shilova I.N."/>
            <person name="Zehr J.P."/>
        </authorList>
    </citation>
    <scope>NUCLEOTIDE SEQUENCE [LARGE SCALE GENOMIC DNA]</scope>
    <source>
        <strain evidence="2 3">WH 0402</strain>
    </source>
</reference>
<evidence type="ECO:0000313" key="3">
    <source>
        <dbReference type="Proteomes" id="UP000018130"/>
    </source>
</evidence>
<evidence type="ECO:0000313" key="2">
    <source>
        <dbReference type="EMBL" id="CCQ68337.1"/>
    </source>
</evidence>
<organism evidence="2 3">
    <name type="scientific">Crocosphaera watsonii WH 0402</name>
    <dbReference type="NCBI Taxonomy" id="1284629"/>
    <lineage>
        <taxon>Bacteria</taxon>
        <taxon>Bacillati</taxon>
        <taxon>Cyanobacteriota</taxon>
        <taxon>Cyanophyceae</taxon>
        <taxon>Oscillatoriophycideae</taxon>
        <taxon>Chroococcales</taxon>
        <taxon>Aphanothecaceae</taxon>
        <taxon>Crocosphaera</taxon>
    </lineage>
</organism>
<feature type="region of interest" description="Disordered" evidence="1">
    <location>
        <begin position="1"/>
        <end position="35"/>
    </location>
</feature>
<protein>
    <submittedName>
        <fullName evidence="2">Uncharacterized protein</fullName>
    </submittedName>
</protein>
<accession>T2JUP4</accession>
<comment type="caution">
    <text evidence="2">The sequence shown here is derived from an EMBL/GenBank/DDBJ whole genome shotgun (WGS) entry which is preliminary data.</text>
</comment>
<feature type="compositionally biased region" description="Basic residues" evidence="1">
    <location>
        <begin position="1"/>
        <end position="14"/>
    </location>
</feature>
<gene>
    <name evidence="2" type="ORF">CWATWH0402_842</name>
</gene>
<feature type="compositionally biased region" description="Polar residues" evidence="1">
    <location>
        <begin position="16"/>
        <end position="28"/>
    </location>
</feature>